<feature type="compositionally biased region" description="Low complexity" evidence="1">
    <location>
        <begin position="646"/>
        <end position="668"/>
    </location>
</feature>
<gene>
    <name evidence="2" type="ORF">DFH08DRAFT_974911</name>
    <name evidence="3" type="ORF">DFH08DRAFT_974914</name>
</gene>
<protein>
    <submittedName>
        <fullName evidence="3">Uncharacterized protein</fullName>
    </submittedName>
</protein>
<feature type="compositionally biased region" description="Pro residues" evidence="1">
    <location>
        <begin position="619"/>
        <end position="631"/>
    </location>
</feature>
<evidence type="ECO:0000313" key="3">
    <source>
        <dbReference type="EMBL" id="KAJ7309172.1"/>
    </source>
</evidence>
<feature type="region of interest" description="Disordered" evidence="1">
    <location>
        <begin position="400"/>
        <end position="681"/>
    </location>
</feature>
<evidence type="ECO:0000256" key="1">
    <source>
        <dbReference type="SAM" id="MobiDB-lite"/>
    </source>
</evidence>
<evidence type="ECO:0000313" key="4">
    <source>
        <dbReference type="Proteomes" id="UP001218218"/>
    </source>
</evidence>
<feature type="compositionally biased region" description="Acidic residues" evidence="1">
    <location>
        <begin position="438"/>
        <end position="463"/>
    </location>
</feature>
<evidence type="ECO:0000313" key="2">
    <source>
        <dbReference type="EMBL" id="KAJ7309169.1"/>
    </source>
</evidence>
<sequence length="681" mass="73880">MADSNADETTPVLGVLDLPADDNDADWVDEDTHLQGLGTTTHRSRNPLKAVIPRKRRSRVVGAKRTADEEAARVNARATAKKRRETRLKNMEGLAADLDTLHQESEERAQELAAKYGMKVKEVRRRVHASSAFKTRRKVSLYNAKISALMARLNEDRDVGCRYTMPDIKRMVKDDPSMLEGFSKEEEGSMVDNIQEKRDKKHHGARANNLAASADAKRTVERLMEEITGLAERSGMIGFAMFTRGHIHDTSIPVTLESWGALSFFREVLKRDPVDVAALFELWGVSRARGKPGDTGAETLLSMQKECTEMIKTGLQTIAGRTKITMNYDNYIKAIVEGKNFGLLGWPRDMDFKRMSKQSAIGPLRTLRDALKAGTCRWAVLSAGQKKKLLADFQEMVDEGKATQKSAKPRGKAKPKQAGEPRTSTRAGRKGIASVRSDDDDDRGSAEENEGDASEGDATEGEEDPSRRPSAVGAREAQRQRLLALVGRKNAAAGGEGDRGGKGAGAKSTQRKGGKRKRDIGDDGAPAAKAKSRKRKRLDDDSDDDDAPPPKKKSASARKHGQLPDKGKDAPAAKRRKASEPSRRTSSGPSPGVARPKPRPLYKVSASCTTRRSESPSRSTPPPRTGSPPAPASISHGASPPREPSPTRSASSSTRGSSGASRGRANVVKGKRGGPPGVRVM</sequence>
<reference evidence="3" key="1">
    <citation type="submission" date="2023-03" db="EMBL/GenBank/DDBJ databases">
        <title>Massive genome expansion in bonnet fungi (Mycena s.s.) driven by repeated elements and novel gene families across ecological guilds.</title>
        <authorList>
            <consortium name="Lawrence Berkeley National Laboratory"/>
            <person name="Harder C.B."/>
            <person name="Miyauchi S."/>
            <person name="Viragh M."/>
            <person name="Kuo A."/>
            <person name="Thoen E."/>
            <person name="Andreopoulos B."/>
            <person name="Lu D."/>
            <person name="Skrede I."/>
            <person name="Drula E."/>
            <person name="Henrissat B."/>
            <person name="Morin E."/>
            <person name="Kohler A."/>
            <person name="Barry K."/>
            <person name="LaButti K."/>
            <person name="Morin E."/>
            <person name="Salamov A."/>
            <person name="Lipzen A."/>
            <person name="Mereny Z."/>
            <person name="Hegedus B."/>
            <person name="Baldrian P."/>
            <person name="Stursova M."/>
            <person name="Weitz H."/>
            <person name="Taylor A."/>
            <person name="Grigoriev I.V."/>
            <person name="Nagy L.G."/>
            <person name="Martin F."/>
            <person name="Kauserud H."/>
        </authorList>
    </citation>
    <scope>NUCLEOTIDE SEQUENCE</scope>
    <source>
        <strain evidence="3">CBHHK002</strain>
    </source>
</reference>
<keyword evidence="4" id="KW-1185">Reference proteome</keyword>
<accession>A0AAD7EBE5</accession>
<dbReference type="AlphaFoldDB" id="A0AAD7EBE5"/>
<feature type="compositionally biased region" description="Basic residues" evidence="1">
    <location>
        <begin position="509"/>
        <end position="518"/>
    </location>
</feature>
<dbReference type="EMBL" id="JARIHO010000083">
    <property type="protein sequence ID" value="KAJ7309169.1"/>
    <property type="molecule type" value="Genomic_DNA"/>
</dbReference>
<feature type="compositionally biased region" description="Basic and acidic residues" evidence="1">
    <location>
        <begin position="562"/>
        <end position="583"/>
    </location>
</feature>
<dbReference type="Proteomes" id="UP001218218">
    <property type="component" value="Unassembled WGS sequence"/>
</dbReference>
<proteinExistence type="predicted"/>
<organism evidence="3 4">
    <name type="scientific">Mycena albidolilacea</name>
    <dbReference type="NCBI Taxonomy" id="1033008"/>
    <lineage>
        <taxon>Eukaryota</taxon>
        <taxon>Fungi</taxon>
        <taxon>Dikarya</taxon>
        <taxon>Basidiomycota</taxon>
        <taxon>Agaricomycotina</taxon>
        <taxon>Agaricomycetes</taxon>
        <taxon>Agaricomycetidae</taxon>
        <taxon>Agaricales</taxon>
        <taxon>Marasmiineae</taxon>
        <taxon>Mycenaceae</taxon>
        <taxon>Mycena</taxon>
    </lineage>
</organism>
<feature type="compositionally biased region" description="Basic residues" evidence="1">
    <location>
        <begin position="550"/>
        <end position="561"/>
    </location>
</feature>
<comment type="caution">
    <text evidence="3">The sequence shown here is derived from an EMBL/GenBank/DDBJ whole genome shotgun (WGS) entry which is preliminary data.</text>
</comment>
<dbReference type="EMBL" id="JARIHO010000083">
    <property type="protein sequence ID" value="KAJ7309172.1"/>
    <property type="molecule type" value="Genomic_DNA"/>
</dbReference>
<name>A0AAD7EBE5_9AGAR</name>